<sequence length="180" mass="18841">MRRLVLITVVTAGLLVACGQSDDAAQDNAAASTKVTPSSDMQAPALPPSPEPAVEEPCPYLTEQFVEEANGQRVAKVSTSTDKPHPACFFYRADGSEQLSVHVYAGDPEVATGLVDEAAPVGTSNPASDPTGWNGGYQKLEDGAVYAVAKEGAAVIVRTNQLQSVKARTVAEEVISELQI</sequence>
<protein>
    <recommendedName>
        <fullName evidence="2">DUF2020 domain-containing protein</fullName>
    </recommendedName>
</protein>
<proteinExistence type="predicted"/>
<dbReference type="InterPro" id="IPR018567">
    <property type="entry name" value="DUF2020"/>
</dbReference>
<dbReference type="InterPro" id="IPR016123">
    <property type="entry name" value="Mog1/PsbP_a/b/a-sand"/>
</dbReference>
<evidence type="ECO:0000256" key="1">
    <source>
        <dbReference type="SAM" id="MobiDB-lite"/>
    </source>
</evidence>
<dbReference type="SUPFAM" id="SSF55724">
    <property type="entry name" value="Mog1p/PsbP-like"/>
    <property type="match status" value="1"/>
</dbReference>
<organism evidence="3 4">
    <name type="scientific">Amycolatopsis marina</name>
    <dbReference type="NCBI Taxonomy" id="490629"/>
    <lineage>
        <taxon>Bacteria</taxon>
        <taxon>Bacillati</taxon>
        <taxon>Actinomycetota</taxon>
        <taxon>Actinomycetes</taxon>
        <taxon>Pseudonocardiales</taxon>
        <taxon>Pseudonocardiaceae</taxon>
        <taxon>Amycolatopsis</taxon>
    </lineage>
</organism>
<dbReference type="STRING" id="490629.SAMN05216266_101622"/>
<dbReference type="AlphaFoldDB" id="A0A1I0VZL0"/>
<dbReference type="OrthoDB" id="4774058at2"/>
<feature type="domain" description="DUF2020" evidence="2">
    <location>
        <begin position="45"/>
        <end position="179"/>
    </location>
</feature>
<gene>
    <name evidence="3" type="ORF">SAMN05216266_101622</name>
</gene>
<name>A0A1I0VZL0_9PSEU</name>
<evidence type="ECO:0000313" key="4">
    <source>
        <dbReference type="Proteomes" id="UP000243799"/>
    </source>
</evidence>
<feature type="region of interest" description="Disordered" evidence="1">
    <location>
        <begin position="28"/>
        <end position="53"/>
    </location>
</feature>
<dbReference type="Gene3D" id="3.40.1000.10">
    <property type="entry name" value="Mog1/PsbP, alpha/beta/alpha sandwich"/>
    <property type="match status" value="1"/>
</dbReference>
<reference evidence="4" key="1">
    <citation type="submission" date="2016-10" db="EMBL/GenBank/DDBJ databases">
        <authorList>
            <person name="Varghese N."/>
            <person name="Submissions S."/>
        </authorList>
    </citation>
    <scope>NUCLEOTIDE SEQUENCE [LARGE SCALE GENOMIC DNA]</scope>
    <source>
        <strain evidence="4">CGMCC 4.3568</strain>
    </source>
</reference>
<evidence type="ECO:0000313" key="3">
    <source>
        <dbReference type="EMBL" id="SFA81791.1"/>
    </source>
</evidence>
<keyword evidence="4" id="KW-1185">Reference proteome</keyword>
<dbReference type="Proteomes" id="UP000243799">
    <property type="component" value="Unassembled WGS sequence"/>
</dbReference>
<dbReference type="Pfam" id="PF09449">
    <property type="entry name" value="DUF2020"/>
    <property type="match status" value="1"/>
</dbReference>
<dbReference type="PROSITE" id="PS51257">
    <property type="entry name" value="PROKAR_LIPOPROTEIN"/>
    <property type="match status" value="1"/>
</dbReference>
<dbReference type="EMBL" id="FOKG01000001">
    <property type="protein sequence ID" value="SFA81791.1"/>
    <property type="molecule type" value="Genomic_DNA"/>
</dbReference>
<evidence type="ECO:0000259" key="2">
    <source>
        <dbReference type="Pfam" id="PF09449"/>
    </source>
</evidence>
<accession>A0A1I0VZL0</accession>
<dbReference type="RefSeq" id="WP_091668982.1">
    <property type="nucleotide sequence ID" value="NZ_FOKG01000001.1"/>
</dbReference>